<accession>A0A9J5X0Q5</accession>
<protein>
    <submittedName>
        <fullName evidence="1">Uncharacterized protein</fullName>
    </submittedName>
</protein>
<dbReference type="AlphaFoldDB" id="A0A9J5X0Q5"/>
<organism evidence="1 2">
    <name type="scientific">Solanum commersonii</name>
    <name type="common">Commerson's wild potato</name>
    <name type="synonym">Commerson's nightshade</name>
    <dbReference type="NCBI Taxonomy" id="4109"/>
    <lineage>
        <taxon>Eukaryota</taxon>
        <taxon>Viridiplantae</taxon>
        <taxon>Streptophyta</taxon>
        <taxon>Embryophyta</taxon>
        <taxon>Tracheophyta</taxon>
        <taxon>Spermatophyta</taxon>
        <taxon>Magnoliopsida</taxon>
        <taxon>eudicotyledons</taxon>
        <taxon>Gunneridae</taxon>
        <taxon>Pentapetalae</taxon>
        <taxon>asterids</taxon>
        <taxon>lamiids</taxon>
        <taxon>Solanales</taxon>
        <taxon>Solanaceae</taxon>
        <taxon>Solanoideae</taxon>
        <taxon>Solaneae</taxon>
        <taxon>Solanum</taxon>
    </lineage>
</organism>
<dbReference type="Proteomes" id="UP000824120">
    <property type="component" value="Chromosome 10"/>
</dbReference>
<evidence type="ECO:0000313" key="1">
    <source>
        <dbReference type="EMBL" id="KAG5581029.1"/>
    </source>
</evidence>
<comment type="caution">
    <text evidence="1">The sequence shown here is derived from an EMBL/GenBank/DDBJ whole genome shotgun (WGS) entry which is preliminary data.</text>
</comment>
<sequence length="108" mass="11414">MLGGSSFFEGHLDLSSLLAIESHVPVGSEVGHGAYDRFFLVMVSKSVARLDIMKRVSQAQCSGLEVVLGLAEIAKEGHHILHTGLQTADFYIIVDSLTTSLGCAPGGD</sequence>
<gene>
    <name evidence="1" type="ORF">H5410_051656</name>
</gene>
<keyword evidence="2" id="KW-1185">Reference proteome</keyword>
<dbReference type="EMBL" id="JACXVP010000010">
    <property type="protein sequence ID" value="KAG5581029.1"/>
    <property type="molecule type" value="Genomic_DNA"/>
</dbReference>
<name>A0A9J5X0Q5_SOLCO</name>
<evidence type="ECO:0000313" key="2">
    <source>
        <dbReference type="Proteomes" id="UP000824120"/>
    </source>
</evidence>
<proteinExistence type="predicted"/>
<reference evidence="1 2" key="1">
    <citation type="submission" date="2020-09" db="EMBL/GenBank/DDBJ databases">
        <title>De no assembly of potato wild relative species, Solanum commersonii.</title>
        <authorList>
            <person name="Cho K."/>
        </authorList>
    </citation>
    <scope>NUCLEOTIDE SEQUENCE [LARGE SCALE GENOMIC DNA]</scope>
    <source>
        <strain evidence="1">LZ3.2</strain>
        <tissue evidence="1">Leaf</tissue>
    </source>
</reference>